<accession>A0AAV9EV73</accession>
<dbReference type="EMBL" id="JAUJYO010000005">
    <property type="protein sequence ID" value="KAK1316844.1"/>
    <property type="molecule type" value="Genomic_DNA"/>
</dbReference>
<protein>
    <submittedName>
        <fullName evidence="1">Uncharacterized protein</fullName>
    </submittedName>
</protein>
<proteinExistence type="predicted"/>
<comment type="caution">
    <text evidence="1">The sequence shown here is derived from an EMBL/GenBank/DDBJ whole genome shotgun (WGS) entry which is preliminary data.</text>
</comment>
<gene>
    <name evidence="1" type="ORF">QJS10_CPA05g01545</name>
</gene>
<reference evidence="1" key="2">
    <citation type="submission" date="2023-06" db="EMBL/GenBank/DDBJ databases">
        <authorList>
            <person name="Ma L."/>
            <person name="Liu K.-W."/>
            <person name="Li Z."/>
            <person name="Hsiao Y.-Y."/>
            <person name="Qi Y."/>
            <person name="Fu T."/>
            <person name="Tang G."/>
            <person name="Zhang D."/>
            <person name="Sun W.-H."/>
            <person name="Liu D.-K."/>
            <person name="Li Y."/>
            <person name="Chen G.-Z."/>
            <person name="Liu X.-D."/>
            <person name="Liao X.-Y."/>
            <person name="Jiang Y.-T."/>
            <person name="Yu X."/>
            <person name="Hao Y."/>
            <person name="Huang J."/>
            <person name="Zhao X.-W."/>
            <person name="Ke S."/>
            <person name="Chen Y.-Y."/>
            <person name="Wu W.-L."/>
            <person name="Hsu J.-L."/>
            <person name="Lin Y.-F."/>
            <person name="Huang M.-D."/>
            <person name="Li C.-Y."/>
            <person name="Huang L."/>
            <person name="Wang Z.-W."/>
            <person name="Zhao X."/>
            <person name="Zhong W.-Y."/>
            <person name="Peng D.-H."/>
            <person name="Ahmad S."/>
            <person name="Lan S."/>
            <person name="Zhang J.-S."/>
            <person name="Tsai W.-C."/>
            <person name="Van De Peer Y."/>
            <person name="Liu Z.-J."/>
        </authorList>
    </citation>
    <scope>NUCLEOTIDE SEQUENCE</scope>
    <source>
        <strain evidence="1">CP</strain>
        <tissue evidence="1">Leaves</tissue>
    </source>
</reference>
<dbReference type="AlphaFoldDB" id="A0AAV9EV73"/>
<dbReference type="Proteomes" id="UP001180020">
    <property type="component" value="Unassembled WGS sequence"/>
</dbReference>
<sequence>MRTNNTHSRKRKYSGDHLALTRFKLMYKYIPFNFVKKYISSETQDIILSDSNRRKCLA</sequence>
<reference evidence="1" key="1">
    <citation type="journal article" date="2023" name="Nat. Commun.">
        <title>Diploid and tetraploid genomes of Acorus and the evolution of monocots.</title>
        <authorList>
            <person name="Ma L."/>
            <person name="Liu K.W."/>
            <person name="Li Z."/>
            <person name="Hsiao Y.Y."/>
            <person name="Qi Y."/>
            <person name="Fu T."/>
            <person name="Tang G.D."/>
            <person name="Zhang D."/>
            <person name="Sun W.H."/>
            <person name="Liu D.K."/>
            <person name="Li Y."/>
            <person name="Chen G.Z."/>
            <person name="Liu X.D."/>
            <person name="Liao X.Y."/>
            <person name="Jiang Y.T."/>
            <person name="Yu X."/>
            <person name="Hao Y."/>
            <person name="Huang J."/>
            <person name="Zhao X.W."/>
            <person name="Ke S."/>
            <person name="Chen Y.Y."/>
            <person name="Wu W.L."/>
            <person name="Hsu J.L."/>
            <person name="Lin Y.F."/>
            <person name="Huang M.D."/>
            <person name="Li C.Y."/>
            <person name="Huang L."/>
            <person name="Wang Z.W."/>
            <person name="Zhao X."/>
            <person name="Zhong W.Y."/>
            <person name="Peng D.H."/>
            <person name="Ahmad S."/>
            <person name="Lan S."/>
            <person name="Zhang J.S."/>
            <person name="Tsai W.C."/>
            <person name="Van de Peer Y."/>
            <person name="Liu Z.J."/>
        </authorList>
    </citation>
    <scope>NUCLEOTIDE SEQUENCE</scope>
    <source>
        <strain evidence="1">CP</strain>
    </source>
</reference>
<organism evidence="1 2">
    <name type="scientific">Acorus calamus</name>
    <name type="common">Sweet flag</name>
    <dbReference type="NCBI Taxonomy" id="4465"/>
    <lineage>
        <taxon>Eukaryota</taxon>
        <taxon>Viridiplantae</taxon>
        <taxon>Streptophyta</taxon>
        <taxon>Embryophyta</taxon>
        <taxon>Tracheophyta</taxon>
        <taxon>Spermatophyta</taxon>
        <taxon>Magnoliopsida</taxon>
        <taxon>Liliopsida</taxon>
        <taxon>Acoraceae</taxon>
        <taxon>Acorus</taxon>
    </lineage>
</organism>
<keyword evidence="2" id="KW-1185">Reference proteome</keyword>
<name>A0AAV9EV73_ACOCL</name>
<evidence type="ECO:0000313" key="2">
    <source>
        <dbReference type="Proteomes" id="UP001180020"/>
    </source>
</evidence>
<evidence type="ECO:0000313" key="1">
    <source>
        <dbReference type="EMBL" id="KAK1316844.1"/>
    </source>
</evidence>